<dbReference type="eggNOG" id="COG1464">
    <property type="taxonomic scope" value="Bacteria"/>
</dbReference>
<proteinExistence type="inferred from homology"/>
<evidence type="ECO:0000313" key="8">
    <source>
        <dbReference type="Proteomes" id="UP000009222"/>
    </source>
</evidence>
<evidence type="ECO:0000313" key="7">
    <source>
        <dbReference type="EMBL" id="AEF80694.1"/>
    </source>
</evidence>
<evidence type="ECO:0000256" key="6">
    <source>
        <dbReference type="PIRNR" id="PIRNR002854"/>
    </source>
</evidence>
<reference evidence="7 8" key="2">
    <citation type="journal article" date="2011" name="ISME J.">
        <title>RNA-seq reveals cooperative metabolic interactions between two termite-gut spirochete species in co-culture.</title>
        <authorList>
            <person name="Rosenthal A.Z."/>
            <person name="Matson E.G."/>
            <person name="Eldar A."/>
            <person name="Leadbetter J.R."/>
        </authorList>
    </citation>
    <scope>NUCLEOTIDE SEQUENCE [LARGE SCALE GENOMIC DNA]</scope>
    <source>
        <strain evidence="8">ATCC BAA-888 / DSM 13862 / ZAS-9</strain>
    </source>
</reference>
<comment type="similarity">
    <text evidence="6">Belongs to the nlpA lipoprotein family.</text>
</comment>
<evidence type="ECO:0000256" key="2">
    <source>
        <dbReference type="ARBA" id="ARBA00022729"/>
    </source>
</evidence>
<dbReference type="Gene3D" id="3.40.190.10">
    <property type="entry name" value="Periplasmic binding protein-like II"/>
    <property type="match status" value="2"/>
</dbReference>
<dbReference type="Proteomes" id="UP000009222">
    <property type="component" value="Chromosome"/>
</dbReference>
<dbReference type="OrthoDB" id="9812878at2"/>
<dbReference type="SUPFAM" id="SSF53850">
    <property type="entry name" value="Periplasmic binding protein-like II"/>
    <property type="match status" value="1"/>
</dbReference>
<evidence type="ECO:0000256" key="4">
    <source>
        <dbReference type="ARBA" id="ARBA00023139"/>
    </source>
</evidence>
<dbReference type="GO" id="GO:0016020">
    <property type="term" value="C:membrane"/>
    <property type="evidence" value="ECO:0007669"/>
    <property type="project" value="UniProtKB-SubCell"/>
</dbReference>
<dbReference type="EMBL" id="CP001841">
    <property type="protein sequence ID" value="AEF80694.1"/>
    <property type="molecule type" value="Genomic_DNA"/>
</dbReference>
<keyword evidence="4" id="KW-0564">Palmitate</keyword>
<dbReference type="STRING" id="545695.TREAZ_3202"/>
<dbReference type="AlphaFoldDB" id="F5Y9R8"/>
<evidence type="ECO:0000256" key="3">
    <source>
        <dbReference type="ARBA" id="ARBA00023136"/>
    </source>
</evidence>
<dbReference type="HOGENOM" id="CLU_067080_1_0_12"/>
<reference evidence="8" key="1">
    <citation type="submission" date="2009-12" db="EMBL/GenBank/DDBJ databases">
        <title>Complete sequence of Treponema azotonutricium strain ZAS-9.</title>
        <authorList>
            <person name="Tetu S.G."/>
            <person name="Matson E."/>
            <person name="Ren Q."/>
            <person name="Seshadri R."/>
            <person name="Elbourne L."/>
            <person name="Hassan K.A."/>
            <person name="Durkin A."/>
            <person name="Radune D."/>
            <person name="Mohamoud Y."/>
            <person name="Shay R."/>
            <person name="Jin S."/>
            <person name="Zhang X."/>
            <person name="Lucey K."/>
            <person name="Ballor N.R."/>
            <person name="Ottesen E."/>
            <person name="Rosenthal R."/>
            <person name="Allen A."/>
            <person name="Leadbetter J.R."/>
            <person name="Paulsen I.T."/>
        </authorList>
    </citation>
    <scope>NUCLEOTIDE SEQUENCE [LARGE SCALE GENOMIC DNA]</scope>
    <source>
        <strain evidence="8">ATCC BAA-888 / DSM 13862 / ZAS-9</strain>
    </source>
</reference>
<dbReference type="InterPro" id="IPR004872">
    <property type="entry name" value="Lipoprotein_NlpA"/>
</dbReference>
<dbReference type="PIRSF" id="PIRSF002854">
    <property type="entry name" value="MetQ"/>
    <property type="match status" value="1"/>
</dbReference>
<evidence type="ECO:0000256" key="1">
    <source>
        <dbReference type="ARBA" id="ARBA00004635"/>
    </source>
</evidence>
<keyword evidence="3" id="KW-0472">Membrane</keyword>
<accession>F5Y9R8</accession>
<evidence type="ECO:0000256" key="5">
    <source>
        <dbReference type="ARBA" id="ARBA00023288"/>
    </source>
</evidence>
<dbReference type="PANTHER" id="PTHR30429">
    <property type="entry name" value="D-METHIONINE-BINDING LIPOPROTEIN METQ"/>
    <property type="match status" value="1"/>
</dbReference>
<dbReference type="Pfam" id="PF03180">
    <property type="entry name" value="Lipoprotein_9"/>
    <property type="match status" value="1"/>
</dbReference>
<dbReference type="RefSeq" id="WP_015712358.1">
    <property type="nucleotide sequence ID" value="NC_015577.1"/>
</dbReference>
<dbReference type="KEGG" id="taz:TREAZ_3202"/>
<name>F5Y9R8_LEAAZ</name>
<keyword evidence="8" id="KW-1185">Reference proteome</keyword>
<organism evidence="7 8">
    <name type="scientific">Leadbettera azotonutricia (strain ATCC BAA-888 / DSM 13862 / ZAS-9)</name>
    <name type="common">Treponema azotonutricium</name>
    <dbReference type="NCBI Taxonomy" id="545695"/>
    <lineage>
        <taxon>Bacteria</taxon>
        <taxon>Pseudomonadati</taxon>
        <taxon>Spirochaetota</taxon>
        <taxon>Spirochaetia</taxon>
        <taxon>Spirochaetales</taxon>
        <taxon>Breznakiellaceae</taxon>
        <taxon>Leadbettera</taxon>
    </lineage>
</organism>
<dbReference type="PANTHER" id="PTHR30429:SF1">
    <property type="entry name" value="D-METHIONINE-BINDING LIPOPROTEIN METQ-RELATED"/>
    <property type="match status" value="1"/>
</dbReference>
<protein>
    <recommendedName>
        <fullName evidence="6">Lipoprotein</fullName>
    </recommendedName>
</protein>
<keyword evidence="5 6" id="KW-0449">Lipoprotein</keyword>
<comment type="subcellular location">
    <subcellularLocation>
        <location evidence="1">Membrane</location>
        <topology evidence="1">Lipid-anchor</topology>
    </subcellularLocation>
</comment>
<dbReference type="InParanoid" id="F5Y9R8"/>
<sequence length="278" mass="30202">MFAKKKIAIGLILWFSITVSFGSFSVFASGKKEAAAERVVKIGIVGDAADQWKPVIAKLAAEGIKIELVEFTEYVQPNRALQDGEIDLNSFQHYAYLNNEIKTKGYSLTAIGETLLAPLGLYSQKIKSVGEIKAGDKIALPNDVVNGGRSFRVLEKAGLIKIPESAGPTPSKLDITENPLNLEFVEVEAAQTPRVLPDVTAAFINGGHAVNAGLNPERDSIALEKQDGGGQNPYINVIAARTDRKDDPVFKRIVNEYRTDAVKEVLQTVYKGAFTPAW</sequence>
<gene>
    <name evidence="7" type="ordered locus">TREAZ_3202</name>
</gene>
<keyword evidence="2" id="KW-0732">Signal</keyword>